<dbReference type="GO" id="GO:0005737">
    <property type="term" value="C:cytoplasm"/>
    <property type="evidence" value="ECO:0007669"/>
    <property type="project" value="UniProtKB-SubCell"/>
</dbReference>
<sequence>MSTPAPPARLSTTSEGLWLTAALAGVSQLPPVLKVRPIGAVAATLSDHPGVAVLEQAGVCRGGGLDGDVAEWVATLGRPDVELDVVVSRPETAPTTLAGPPSPFEAPIDTIQAAEALTRWHAQRPPQRAVALCRRAGVWVAAARLWRSGNDSIDEVVISPLGSASIATTVCSVLGASQPAQFHGINVEAATLEPLVARWQADPGSDIVAALIEVAGLSVPQAKVIQAAGDATATRAVLGAAQFSIDGPCWAPLGVTVIDTVLGRVVISNAMGPDARQWTTVLPGTDSAVATAVDELLDSLPCGPGWVTHQRTTEFDAR</sequence>
<dbReference type="Pfam" id="PF14011">
    <property type="entry name" value="ESX-1_EspG"/>
    <property type="match status" value="2"/>
</dbReference>
<keyword evidence="3" id="KW-0963">Cytoplasm</keyword>
<dbReference type="AlphaFoldDB" id="A0A653EXU1"/>
<gene>
    <name evidence="5" type="ORF">BIN_B_04451</name>
</gene>
<evidence type="ECO:0000256" key="3">
    <source>
        <dbReference type="ARBA" id="ARBA00022490"/>
    </source>
</evidence>
<protein>
    <recommendedName>
        <fullName evidence="6">ESX-1 secretion-associated protein EspG1</fullName>
    </recommendedName>
</protein>
<proteinExistence type="inferred from homology"/>
<comment type="subcellular location">
    <subcellularLocation>
        <location evidence="1">Cytoplasm</location>
    </subcellularLocation>
</comment>
<organism evidence="5">
    <name type="scientific">Mycobacterium riyadhense</name>
    <dbReference type="NCBI Taxonomy" id="486698"/>
    <lineage>
        <taxon>Bacteria</taxon>
        <taxon>Bacillati</taxon>
        <taxon>Actinomycetota</taxon>
        <taxon>Actinomycetes</taxon>
        <taxon>Mycobacteriales</taxon>
        <taxon>Mycobacteriaceae</taxon>
        <taxon>Mycobacterium</taxon>
    </lineage>
</organism>
<evidence type="ECO:0000313" key="5">
    <source>
        <dbReference type="EMBL" id="VTP02297.1"/>
    </source>
</evidence>
<dbReference type="InterPro" id="IPR025734">
    <property type="entry name" value="EspG"/>
</dbReference>
<evidence type="ECO:0000256" key="4">
    <source>
        <dbReference type="ARBA" id="ARBA00023186"/>
    </source>
</evidence>
<reference evidence="5" key="1">
    <citation type="submission" date="2019-05" db="EMBL/GenBank/DDBJ databases">
        <authorList>
            <person name="Naeem R."/>
            <person name="Antony C."/>
            <person name="Guan Q."/>
        </authorList>
    </citation>
    <scope>NUCLEOTIDE SEQUENCE</scope>
    <source>
        <strain evidence="5">2</strain>
    </source>
</reference>
<dbReference type="EMBL" id="LR589131">
    <property type="protein sequence ID" value="VTP02297.1"/>
    <property type="molecule type" value="Genomic_DNA"/>
</dbReference>
<evidence type="ECO:0008006" key="6">
    <source>
        <dbReference type="Google" id="ProtNLM"/>
    </source>
</evidence>
<evidence type="ECO:0000256" key="2">
    <source>
        <dbReference type="ARBA" id="ARBA00006411"/>
    </source>
</evidence>
<accession>A0A653EXU1</accession>
<keyword evidence="4" id="KW-0143">Chaperone</keyword>
<name>A0A653EXU1_9MYCO</name>
<evidence type="ECO:0000256" key="1">
    <source>
        <dbReference type="ARBA" id="ARBA00004496"/>
    </source>
</evidence>
<comment type="similarity">
    <text evidence="2">Belongs to the EspG family.</text>
</comment>